<evidence type="ECO:0000313" key="1">
    <source>
        <dbReference type="EMBL" id="KAI5654354.1"/>
    </source>
</evidence>
<gene>
    <name evidence="1" type="ORF">M9H77_31541</name>
</gene>
<keyword evidence="2" id="KW-1185">Reference proteome</keyword>
<sequence length="526" mass="59057">MKKYFTLQTSCFNVFWAYFIFFIIFTSPTFSAPLWLGNNVTLFGDASIDNNSIRLTQSHSCGSPPPRSPSSSATVSGVGRAFYVNPIRFLDSSINSTASFSCSFTFIIVSTPSCPFGDGLAFLITSNMNYLSIDDGCMGLPEEANDQDSFVAVEFDTSYNPDLDDINGNHIGVNLNQIKSLASVDVVSRGIDLKGGKEMTAWIEYRHSEKMIRVWVGYSQVRPLNPILVTQLDLSIHFKEFMHVGFSASSGKGSAIQSVHSWRFKTFWFRSPTTLPMDIVEEGDCLMCFPEDASLSNDSSSNRMKSKLGFFLILGGSAAFIVFASVVLVFVILCLRRKRRSNRRCSRYQIGGFHRVPKYLSLSEIREATKGFNQDKIIGEGASAVVYEGEIPSCGSVAVKRFNQGKRIGVSQNTFDTVTRVPFDNEFATMVGCLRHKNLVQLKGWCCERNELVLVYEYMANGSLDKILHRHTSITKFLTWDRRRNILLGVASALIYLHEECDFGVEKEKGEKKNKIARNYNPYIVW</sequence>
<name>A0ACC0A0R4_CATRO</name>
<protein>
    <submittedName>
        <fullName evidence="1">Uncharacterized protein</fullName>
    </submittedName>
</protein>
<dbReference type="EMBL" id="CM044707">
    <property type="protein sequence ID" value="KAI5654354.1"/>
    <property type="molecule type" value="Genomic_DNA"/>
</dbReference>
<comment type="caution">
    <text evidence="1">The sequence shown here is derived from an EMBL/GenBank/DDBJ whole genome shotgun (WGS) entry which is preliminary data.</text>
</comment>
<reference evidence="2" key="1">
    <citation type="journal article" date="2023" name="Nat. Plants">
        <title>Single-cell RNA sequencing provides a high-resolution roadmap for understanding the multicellular compartmentation of specialized metabolism.</title>
        <authorList>
            <person name="Sun S."/>
            <person name="Shen X."/>
            <person name="Li Y."/>
            <person name="Li Y."/>
            <person name="Wang S."/>
            <person name="Li R."/>
            <person name="Zhang H."/>
            <person name="Shen G."/>
            <person name="Guo B."/>
            <person name="Wei J."/>
            <person name="Xu J."/>
            <person name="St-Pierre B."/>
            <person name="Chen S."/>
            <person name="Sun C."/>
        </authorList>
    </citation>
    <scope>NUCLEOTIDE SEQUENCE [LARGE SCALE GENOMIC DNA]</scope>
</reference>
<proteinExistence type="predicted"/>
<dbReference type="Proteomes" id="UP001060085">
    <property type="component" value="Linkage Group LG07"/>
</dbReference>
<organism evidence="1 2">
    <name type="scientific">Catharanthus roseus</name>
    <name type="common">Madagascar periwinkle</name>
    <name type="synonym">Vinca rosea</name>
    <dbReference type="NCBI Taxonomy" id="4058"/>
    <lineage>
        <taxon>Eukaryota</taxon>
        <taxon>Viridiplantae</taxon>
        <taxon>Streptophyta</taxon>
        <taxon>Embryophyta</taxon>
        <taxon>Tracheophyta</taxon>
        <taxon>Spermatophyta</taxon>
        <taxon>Magnoliopsida</taxon>
        <taxon>eudicotyledons</taxon>
        <taxon>Gunneridae</taxon>
        <taxon>Pentapetalae</taxon>
        <taxon>asterids</taxon>
        <taxon>lamiids</taxon>
        <taxon>Gentianales</taxon>
        <taxon>Apocynaceae</taxon>
        <taxon>Rauvolfioideae</taxon>
        <taxon>Vinceae</taxon>
        <taxon>Catharanthinae</taxon>
        <taxon>Catharanthus</taxon>
    </lineage>
</organism>
<evidence type="ECO:0000313" key="2">
    <source>
        <dbReference type="Proteomes" id="UP001060085"/>
    </source>
</evidence>
<accession>A0ACC0A0R4</accession>